<dbReference type="AlphaFoldDB" id="A0A9P5XSZ9"/>
<feature type="region of interest" description="Disordered" evidence="1">
    <location>
        <begin position="51"/>
        <end position="206"/>
    </location>
</feature>
<reference evidence="2" key="1">
    <citation type="submission" date="2020-11" db="EMBL/GenBank/DDBJ databases">
        <authorList>
            <consortium name="DOE Joint Genome Institute"/>
            <person name="Ahrendt S."/>
            <person name="Riley R."/>
            <person name="Andreopoulos W."/>
            <person name="Labutti K."/>
            <person name="Pangilinan J."/>
            <person name="Ruiz-Duenas F.J."/>
            <person name="Barrasa J.M."/>
            <person name="Sanchez-Garcia M."/>
            <person name="Camarero S."/>
            <person name="Miyauchi S."/>
            <person name="Serrano A."/>
            <person name="Linde D."/>
            <person name="Babiker R."/>
            <person name="Drula E."/>
            <person name="Ayuso-Fernandez I."/>
            <person name="Pacheco R."/>
            <person name="Padilla G."/>
            <person name="Ferreira P."/>
            <person name="Barriuso J."/>
            <person name="Kellner H."/>
            <person name="Castanera R."/>
            <person name="Alfaro M."/>
            <person name="Ramirez L."/>
            <person name="Pisabarro A.G."/>
            <person name="Kuo A."/>
            <person name="Tritt A."/>
            <person name="Lipzen A."/>
            <person name="He G."/>
            <person name="Yan M."/>
            <person name="Ng V."/>
            <person name="Cullen D."/>
            <person name="Martin F."/>
            <person name="Rosso M.-N."/>
            <person name="Henrissat B."/>
            <person name="Hibbett D."/>
            <person name="Martinez A.T."/>
            <person name="Grigoriev I.V."/>
        </authorList>
    </citation>
    <scope>NUCLEOTIDE SEQUENCE</scope>
    <source>
        <strain evidence="2">CBS 247.69</strain>
    </source>
</reference>
<evidence type="ECO:0000313" key="3">
    <source>
        <dbReference type="Proteomes" id="UP000807353"/>
    </source>
</evidence>
<gene>
    <name evidence="2" type="ORF">BDZ94DRAFT_1316607</name>
</gene>
<proteinExistence type="predicted"/>
<evidence type="ECO:0000313" key="2">
    <source>
        <dbReference type="EMBL" id="KAF9455165.1"/>
    </source>
</evidence>
<feature type="region of interest" description="Disordered" evidence="1">
    <location>
        <begin position="227"/>
        <end position="314"/>
    </location>
</feature>
<accession>A0A9P5XSZ9</accession>
<comment type="caution">
    <text evidence="2">The sequence shown here is derived from an EMBL/GenBank/DDBJ whole genome shotgun (WGS) entry which is preliminary data.</text>
</comment>
<protein>
    <submittedName>
        <fullName evidence="2">Uncharacterized protein</fullName>
    </submittedName>
</protein>
<sequence length="314" mass="33478">MRRDIQATLKDSETYLMCLINGTPLETPFDFVDSRMVLDGIRVRYARVHSKTSPVAVQERPGGSKAVRAGKGKVPERHIRDGPDMSRKGENESTKPEGSGGVTTGGAGADRDQDLITKSGPIKPALAKKTSETAQKIRNKRNRSSGDDNSPRKSNAGRKRAKKFDLTSDNGTTDSELTPAEESSISGEGDNKADADPAPLFTPTFNVTVGRADPPLLVSQAITGPHVNYAPTHTAASSTKSPSHTGSIGTVDDTASDKMLEDMVDETANEGPPGMIDGVVEVSGVTKLPPTQEGPGSQDVEKTFRRKDSRESLH</sequence>
<organism evidence="2 3">
    <name type="scientific">Collybia nuda</name>
    <dbReference type="NCBI Taxonomy" id="64659"/>
    <lineage>
        <taxon>Eukaryota</taxon>
        <taxon>Fungi</taxon>
        <taxon>Dikarya</taxon>
        <taxon>Basidiomycota</taxon>
        <taxon>Agaricomycotina</taxon>
        <taxon>Agaricomycetes</taxon>
        <taxon>Agaricomycetidae</taxon>
        <taxon>Agaricales</taxon>
        <taxon>Tricholomatineae</taxon>
        <taxon>Clitocybaceae</taxon>
        <taxon>Collybia</taxon>
    </lineage>
</organism>
<name>A0A9P5XSZ9_9AGAR</name>
<dbReference type="Proteomes" id="UP000807353">
    <property type="component" value="Unassembled WGS sequence"/>
</dbReference>
<feature type="compositionally biased region" description="Polar residues" evidence="1">
    <location>
        <begin position="234"/>
        <end position="248"/>
    </location>
</feature>
<feature type="compositionally biased region" description="Basic and acidic residues" evidence="1">
    <location>
        <begin position="299"/>
        <end position="314"/>
    </location>
</feature>
<feature type="compositionally biased region" description="Gly residues" evidence="1">
    <location>
        <begin position="98"/>
        <end position="108"/>
    </location>
</feature>
<feature type="compositionally biased region" description="Polar residues" evidence="1">
    <location>
        <begin position="167"/>
        <end position="186"/>
    </location>
</feature>
<dbReference type="EMBL" id="MU151006">
    <property type="protein sequence ID" value="KAF9455165.1"/>
    <property type="molecule type" value="Genomic_DNA"/>
</dbReference>
<feature type="compositionally biased region" description="Basic and acidic residues" evidence="1">
    <location>
        <begin position="73"/>
        <end position="95"/>
    </location>
</feature>
<evidence type="ECO:0000256" key="1">
    <source>
        <dbReference type="SAM" id="MobiDB-lite"/>
    </source>
</evidence>
<keyword evidence="3" id="KW-1185">Reference proteome</keyword>